<protein>
    <recommendedName>
        <fullName evidence="15">Caseinolytic peptidase B-like protein</fullName>
    </recommendedName>
</protein>
<dbReference type="SUPFAM" id="SSF52540">
    <property type="entry name" value="P-loop containing nucleoside triphosphate hydrolases"/>
    <property type="match status" value="1"/>
</dbReference>
<keyword evidence="6" id="KW-0638">Presynaptic neurotoxin</keyword>
<evidence type="ECO:0000256" key="1">
    <source>
        <dbReference type="ARBA" id="ARBA00004175"/>
    </source>
</evidence>
<dbReference type="GO" id="GO:0006887">
    <property type="term" value="P:exocytosis"/>
    <property type="evidence" value="ECO:0007669"/>
    <property type="project" value="UniProtKB-KW"/>
</dbReference>
<evidence type="ECO:0000256" key="5">
    <source>
        <dbReference type="ARBA" id="ARBA00022840"/>
    </source>
</evidence>
<dbReference type="InterPro" id="IPR003593">
    <property type="entry name" value="AAA+_ATPase"/>
</dbReference>
<feature type="domain" description="AAA+ ATPase" evidence="11">
    <location>
        <begin position="309"/>
        <end position="451"/>
    </location>
</feature>
<dbReference type="PANTHER" id="PTHR11638:SF93">
    <property type="entry name" value="MITOCHONDRIAL DISAGGREGASE"/>
    <property type="match status" value="1"/>
</dbReference>
<dbReference type="PROSITE" id="PS50297">
    <property type="entry name" value="ANK_REP_REGION"/>
    <property type="match status" value="2"/>
</dbReference>
<dbReference type="PROSITE" id="PS50088">
    <property type="entry name" value="ANK_REPEAT"/>
    <property type="match status" value="2"/>
</dbReference>
<dbReference type="CDD" id="cd19499">
    <property type="entry name" value="RecA-like_ClpB_Hsp104-like"/>
    <property type="match status" value="1"/>
</dbReference>
<evidence type="ECO:0000256" key="9">
    <source>
        <dbReference type="SAM" id="MobiDB-lite"/>
    </source>
</evidence>
<feature type="domain" description="Clp ATPase C-terminal" evidence="12">
    <location>
        <begin position="512"/>
        <end position="601"/>
    </location>
</feature>
<feature type="repeat" description="ANK" evidence="8">
    <location>
        <begin position="196"/>
        <end position="228"/>
    </location>
</feature>
<evidence type="ECO:0000256" key="10">
    <source>
        <dbReference type="SAM" id="Phobius"/>
    </source>
</evidence>
<dbReference type="PRINTS" id="PR00300">
    <property type="entry name" value="CLPPROTEASEA"/>
</dbReference>
<dbReference type="SMART" id="SM01086">
    <property type="entry name" value="ClpB_D2-small"/>
    <property type="match status" value="1"/>
</dbReference>
<keyword evidence="5" id="KW-0067">ATP-binding</keyword>
<keyword evidence="10" id="KW-0812">Transmembrane</keyword>
<keyword evidence="14" id="KW-1185">Reference proteome</keyword>
<dbReference type="GO" id="GO:0044218">
    <property type="term" value="C:other organism cell membrane"/>
    <property type="evidence" value="ECO:0007669"/>
    <property type="project" value="UniProtKB-KW"/>
</dbReference>
<evidence type="ECO:0000256" key="6">
    <source>
        <dbReference type="ARBA" id="ARBA00023028"/>
    </source>
</evidence>
<evidence type="ECO:0000256" key="7">
    <source>
        <dbReference type="ARBA" id="ARBA00023298"/>
    </source>
</evidence>
<dbReference type="Gene3D" id="1.25.40.20">
    <property type="entry name" value="Ankyrin repeat-containing domain"/>
    <property type="match status" value="1"/>
</dbReference>
<dbReference type="GO" id="GO:0005739">
    <property type="term" value="C:mitochondrion"/>
    <property type="evidence" value="ECO:0007669"/>
    <property type="project" value="TreeGrafter"/>
</dbReference>
<dbReference type="InterPro" id="IPR003959">
    <property type="entry name" value="ATPase_AAA_core"/>
</dbReference>
<feature type="compositionally biased region" description="Basic and acidic residues" evidence="9">
    <location>
        <begin position="623"/>
        <end position="639"/>
    </location>
</feature>
<evidence type="ECO:0000313" key="14">
    <source>
        <dbReference type="Proteomes" id="UP000790347"/>
    </source>
</evidence>
<dbReference type="SMART" id="SM00382">
    <property type="entry name" value="AAA"/>
    <property type="match status" value="1"/>
</dbReference>
<dbReference type="PANTHER" id="PTHR11638">
    <property type="entry name" value="ATP-DEPENDENT CLP PROTEASE"/>
    <property type="match status" value="1"/>
</dbReference>
<keyword evidence="8" id="KW-0040">ANK repeat</keyword>
<dbReference type="EMBL" id="ASGP02000008">
    <property type="protein sequence ID" value="KAH9493427.1"/>
    <property type="molecule type" value="Genomic_DNA"/>
</dbReference>
<comment type="caution">
    <text evidence="13">The sequence shown here is derived from an EMBL/GenBank/DDBJ whole genome shotgun (WGS) entry which is preliminary data.</text>
</comment>
<dbReference type="SUPFAM" id="SSF48403">
    <property type="entry name" value="Ankyrin repeat"/>
    <property type="match status" value="1"/>
</dbReference>
<keyword evidence="6" id="KW-0528">Neurotoxin</keyword>
<dbReference type="SMART" id="SM00248">
    <property type="entry name" value="ANK"/>
    <property type="match status" value="2"/>
</dbReference>
<evidence type="ECO:0000256" key="8">
    <source>
        <dbReference type="PROSITE-ProRule" id="PRU00023"/>
    </source>
</evidence>
<keyword evidence="4" id="KW-0547">Nucleotide-binding</keyword>
<dbReference type="InterPro" id="IPR001270">
    <property type="entry name" value="ClpA/B"/>
</dbReference>
<dbReference type="InterPro" id="IPR036770">
    <property type="entry name" value="Ankyrin_rpt-contain_sf"/>
</dbReference>
<feature type="transmembrane region" description="Helical" evidence="10">
    <location>
        <begin position="49"/>
        <end position="68"/>
    </location>
</feature>
<feature type="repeat" description="ANK" evidence="8">
    <location>
        <begin position="127"/>
        <end position="159"/>
    </location>
</feature>
<organism evidence="13 14">
    <name type="scientific">Dermatophagoides farinae</name>
    <name type="common">American house dust mite</name>
    <dbReference type="NCBI Taxonomy" id="6954"/>
    <lineage>
        <taxon>Eukaryota</taxon>
        <taxon>Metazoa</taxon>
        <taxon>Ecdysozoa</taxon>
        <taxon>Arthropoda</taxon>
        <taxon>Chelicerata</taxon>
        <taxon>Arachnida</taxon>
        <taxon>Acari</taxon>
        <taxon>Acariformes</taxon>
        <taxon>Sarcoptiformes</taxon>
        <taxon>Astigmata</taxon>
        <taxon>Psoroptidia</taxon>
        <taxon>Analgoidea</taxon>
        <taxon>Pyroglyphidae</taxon>
        <taxon>Dermatophagoidinae</taxon>
        <taxon>Dermatophagoides</taxon>
    </lineage>
</organism>
<keyword evidence="2" id="KW-0268">Exocytosis</keyword>
<dbReference type="GO" id="GO:0016887">
    <property type="term" value="F:ATP hydrolysis activity"/>
    <property type="evidence" value="ECO:0007669"/>
    <property type="project" value="InterPro"/>
</dbReference>
<reference evidence="13" key="2">
    <citation type="journal article" date="2022" name="Res Sq">
        <title>Comparative Genomics Reveals Insights into the Divergent Evolution of Astigmatic Mites and Household Pest Adaptations.</title>
        <authorList>
            <person name="Xiong Q."/>
            <person name="Wan A.T.-Y."/>
            <person name="Liu X.-Y."/>
            <person name="Fung C.S.-H."/>
            <person name="Xiao X."/>
            <person name="Malainual N."/>
            <person name="Hou J."/>
            <person name="Wang L."/>
            <person name="Wang M."/>
            <person name="Yang K."/>
            <person name="Cui Y."/>
            <person name="Leung E."/>
            <person name="Nong W."/>
            <person name="Shin S.-K."/>
            <person name="Au S."/>
            <person name="Jeong K.Y."/>
            <person name="Chew F.T."/>
            <person name="Hui J."/>
            <person name="Leung T.F."/>
            <person name="Tungtrongchitr A."/>
            <person name="Zhong N."/>
            <person name="Liu Z."/>
            <person name="Tsui S."/>
        </authorList>
    </citation>
    <scope>NUCLEOTIDE SEQUENCE</scope>
    <source>
        <strain evidence="13">Derf</strain>
        <tissue evidence="13">Whole organism</tissue>
    </source>
</reference>
<feature type="compositionally biased region" description="Low complexity" evidence="9">
    <location>
        <begin position="611"/>
        <end position="622"/>
    </location>
</feature>
<dbReference type="GO" id="GO:0044231">
    <property type="term" value="C:host cell presynaptic membrane"/>
    <property type="evidence" value="ECO:0007669"/>
    <property type="project" value="UniProtKB-KW"/>
</dbReference>
<dbReference type="Gene3D" id="3.40.50.300">
    <property type="entry name" value="P-loop containing nucleotide triphosphate hydrolases"/>
    <property type="match status" value="1"/>
</dbReference>
<proteinExistence type="predicted"/>
<evidence type="ECO:0008006" key="15">
    <source>
        <dbReference type="Google" id="ProtNLM"/>
    </source>
</evidence>
<dbReference type="InterPro" id="IPR050130">
    <property type="entry name" value="ClpA_ClpB"/>
</dbReference>
<sequence>MRNYWQIFRHRFLMKNFQQIITSSSSSRLLIARQSFALNFPIQRINPRILLASGFVTATAAATAYGLHQLKQIRMAECRSNDHQKRLRPNSIEELELFDAIRANDSVKIDKLLKGNRNLYVNTRHSLGWTPLHLAAILGRTEIVQQLLEAGADPDVIDEFSNAGQIAHEHRLRYYDVLLIREREFSDILANNVSFLGTTALHYACLSSSIETIKVLMRYKANPQLENEFGHKPIDYLDDQDAEIISFIPVMQQYMQEYGDYIEKLKIDERRKFPLELRLKEVIVGQEGAIATVAATIRRKENGWVDSEHPLVFLFLGSSGLGKTELAKQVAKYLHGEKSKQKGFIRIDMSEYQEKHEVSKFIGSPPGYVGHDEGGQLTKALRECPNAVVLFDEVEKAHPDVLTIMLQLFDEGRLTDGKGKTIDCKDAIFIMTSNLASDEIAEYGIQLRRETEELSKAQYSGKIINETETKNLEKVEVSRYFKDRFIRPILKRHFKRDEFLGRINEMVYFLPFSRSELHKLVLRELELWSKRSNERHQIQLSWDSNVIGVLANGYDVHYGARSIKYEVERRVVNKLANAHENGLLRCGAKIHLVVSDDGEDYKLGKVEQSKEQSQQSTKSTSTAEERVNNDDGDDDKKSNKKIEAKLKLLIENPPEMATKSKSRFF</sequence>
<reference evidence="13" key="1">
    <citation type="submission" date="2013-05" db="EMBL/GenBank/DDBJ databases">
        <authorList>
            <person name="Yim A.K.Y."/>
            <person name="Chan T.F."/>
            <person name="Ji K.M."/>
            <person name="Liu X.Y."/>
            <person name="Zhou J.W."/>
            <person name="Li R.Q."/>
            <person name="Yang K.Y."/>
            <person name="Li J."/>
            <person name="Li M."/>
            <person name="Law P.T.W."/>
            <person name="Wu Y.L."/>
            <person name="Cai Z.L."/>
            <person name="Qin H."/>
            <person name="Bao Y."/>
            <person name="Leung R.K.K."/>
            <person name="Ng P.K.S."/>
            <person name="Zou J."/>
            <person name="Zhong X.J."/>
            <person name="Ran P.X."/>
            <person name="Zhong N.S."/>
            <person name="Liu Z.G."/>
            <person name="Tsui S.K.W."/>
        </authorList>
    </citation>
    <scope>NUCLEOTIDE SEQUENCE</scope>
    <source>
        <strain evidence="13">Derf</strain>
        <tissue evidence="13">Whole organism</tissue>
    </source>
</reference>
<dbReference type="InterPro" id="IPR019489">
    <property type="entry name" value="Clp_ATPase_C"/>
</dbReference>
<dbReference type="GO" id="GO:0034605">
    <property type="term" value="P:cellular response to heat"/>
    <property type="evidence" value="ECO:0007669"/>
    <property type="project" value="TreeGrafter"/>
</dbReference>
<evidence type="ECO:0000256" key="4">
    <source>
        <dbReference type="ARBA" id="ARBA00022741"/>
    </source>
</evidence>
<accession>A0A922HL87</accession>
<keyword evidence="10" id="KW-0472">Membrane</keyword>
<name>A0A922HL87_DERFA</name>
<feature type="region of interest" description="Disordered" evidence="9">
    <location>
        <begin position="646"/>
        <end position="665"/>
    </location>
</feature>
<dbReference type="Gene3D" id="1.10.8.60">
    <property type="match status" value="1"/>
</dbReference>
<keyword evidence="3" id="KW-1052">Target cell membrane</keyword>
<dbReference type="AlphaFoldDB" id="A0A922HL87"/>
<comment type="subcellular location">
    <subcellularLocation>
        <location evidence="1">Target cell membrane</location>
    </subcellularLocation>
</comment>
<dbReference type="InterPro" id="IPR027417">
    <property type="entry name" value="P-loop_NTPase"/>
</dbReference>
<keyword evidence="10" id="KW-1133">Transmembrane helix</keyword>
<keyword evidence="7" id="KW-1053">Target membrane</keyword>
<feature type="region of interest" description="Disordered" evidence="9">
    <location>
        <begin position="605"/>
        <end position="639"/>
    </location>
</feature>
<evidence type="ECO:0000256" key="2">
    <source>
        <dbReference type="ARBA" id="ARBA00022483"/>
    </source>
</evidence>
<evidence type="ECO:0000313" key="13">
    <source>
        <dbReference type="EMBL" id="KAH9493427.1"/>
    </source>
</evidence>
<dbReference type="Pfam" id="PF10431">
    <property type="entry name" value="ClpB_D2-small"/>
    <property type="match status" value="1"/>
</dbReference>
<dbReference type="Pfam" id="PF07724">
    <property type="entry name" value="AAA_2"/>
    <property type="match status" value="1"/>
</dbReference>
<evidence type="ECO:0000259" key="11">
    <source>
        <dbReference type="SMART" id="SM00382"/>
    </source>
</evidence>
<dbReference type="InterPro" id="IPR002110">
    <property type="entry name" value="Ankyrin_rpt"/>
</dbReference>
<gene>
    <name evidence="13" type="ORF">DERF_014174</name>
</gene>
<evidence type="ECO:0000259" key="12">
    <source>
        <dbReference type="SMART" id="SM01086"/>
    </source>
</evidence>
<dbReference type="Pfam" id="PF00023">
    <property type="entry name" value="Ank"/>
    <property type="match status" value="2"/>
</dbReference>
<dbReference type="Proteomes" id="UP000790347">
    <property type="component" value="Unassembled WGS sequence"/>
</dbReference>
<dbReference type="GO" id="GO:0005524">
    <property type="term" value="F:ATP binding"/>
    <property type="evidence" value="ECO:0007669"/>
    <property type="project" value="UniProtKB-KW"/>
</dbReference>
<keyword evidence="6" id="KW-0800">Toxin</keyword>
<evidence type="ECO:0000256" key="3">
    <source>
        <dbReference type="ARBA" id="ARBA00022537"/>
    </source>
</evidence>